<dbReference type="Gene3D" id="3.20.20.70">
    <property type="entry name" value="Aldolase class I"/>
    <property type="match status" value="1"/>
</dbReference>
<evidence type="ECO:0000256" key="2">
    <source>
        <dbReference type="ARBA" id="ARBA00022485"/>
    </source>
</evidence>
<reference evidence="9" key="1">
    <citation type="submission" date="2016-11" db="EMBL/GenBank/DDBJ databases">
        <authorList>
            <person name="Varghese N."/>
            <person name="Submissions S."/>
        </authorList>
    </citation>
    <scope>NUCLEOTIDE SEQUENCE [LARGE SCALE GENOMIC DNA]</scope>
    <source>
        <strain evidence="9">DSM 18761</strain>
    </source>
</reference>
<dbReference type="SFLD" id="SFLDG01384">
    <property type="entry name" value="thioether_bond_formation_requi"/>
    <property type="match status" value="1"/>
</dbReference>
<keyword evidence="6" id="KW-0411">Iron-sulfur</keyword>
<accession>A0A1M4YRK6</accession>
<dbReference type="GO" id="GO:0051539">
    <property type="term" value="F:4 iron, 4 sulfur cluster binding"/>
    <property type="evidence" value="ECO:0007669"/>
    <property type="project" value="UniProtKB-KW"/>
</dbReference>
<dbReference type="GO" id="GO:0046872">
    <property type="term" value="F:metal ion binding"/>
    <property type="evidence" value="ECO:0007669"/>
    <property type="project" value="UniProtKB-KW"/>
</dbReference>
<evidence type="ECO:0000313" key="9">
    <source>
        <dbReference type="Proteomes" id="UP000184127"/>
    </source>
</evidence>
<dbReference type="SFLD" id="SFLDS00029">
    <property type="entry name" value="Radical_SAM"/>
    <property type="match status" value="1"/>
</dbReference>
<dbReference type="AlphaFoldDB" id="A0A1M4YRK6"/>
<dbReference type="Proteomes" id="UP000184127">
    <property type="component" value="Unassembled WGS sequence"/>
</dbReference>
<dbReference type="NCBIfam" id="TIGR04085">
    <property type="entry name" value="rSAM_more_4Fe4S"/>
    <property type="match status" value="1"/>
</dbReference>
<keyword evidence="5" id="KW-0408">Iron</keyword>
<dbReference type="InterPro" id="IPR013785">
    <property type="entry name" value="Aldolase_TIM"/>
</dbReference>
<evidence type="ECO:0000259" key="7">
    <source>
        <dbReference type="PROSITE" id="PS51918"/>
    </source>
</evidence>
<evidence type="ECO:0000313" key="8">
    <source>
        <dbReference type="EMBL" id="SHF08400.1"/>
    </source>
</evidence>
<dbReference type="InterPro" id="IPR058240">
    <property type="entry name" value="rSAM_sf"/>
</dbReference>
<keyword evidence="2" id="KW-0004">4Fe-4S</keyword>
<dbReference type="SFLD" id="SFLDG01386">
    <property type="entry name" value="main_SPASM_domain-containing"/>
    <property type="match status" value="1"/>
</dbReference>
<keyword evidence="3" id="KW-0949">S-adenosyl-L-methionine</keyword>
<dbReference type="Pfam" id="PF04055">
    <property type="entry name" value="Radical_SAM"/>
    <property type="match status" value="1"/>
</dbReference>
<dbReference type="PANTHER" id="PTHR43273">
    <property type="entry name" value="ANAEROBIC SULFATASE-MATURATING ENZYME HOMOLOG ASLB-RELATED"/>
    <property type="match status" value="1"/>
</dbReference>
<keyword evidence="4" id="KW-0479">Metal-binding</keyword>
<evidence type="ECO:0000256" key="5">
    <source>
        <dbReference type="ARBA" id="ARBA00023004"/>
    </source>
</evidence>
<comment type="cofactor">
    <cofactor evidence="1">
        <name>[4Fe-4S] cluster</name>
        <dbReference type="ChEBI" id="CHEBI:49883"/>
    </cofactor>
</comment>
<feature type="domain" description="Radical SAM core" evidence="7">
    <location>
        <begin position="73"/>
        <end position="304"/>
    </location>
</feature>
<proteinExistence type="predicted"/>
<keyword evidence="9" id="KW-1185">Reference proteome</keyword>
<dbReference type="EMBL" id="FQUR01000014">
    <property type="protein sequence ID" value="SHF08400.1"/>
    <property type="molecule type" value="Genomic_DNA"/>
</dbReference>
<dbReference type="GO" id="GO:0016491">
    <property type="term" value="F:oxidoreductase activity"/>
    <property type="evidence" value="ECO:0007669"/>
    <property type="project" value="InterPro"/>
</dbReference>
<gene>
    <name evidence="8" type="ORF">SAMN02745195_01803</name>
</gene>
<dbReference type="InterPro" id="IPR007197">
    <property type="entry name" value="rSAM"/>
</dbReference>
<evidence type="ECO:0000256" key="1">
    <source>
        <dbReference type="ARBA" id="ARBA00001966"/>
    </source>
</evidence>
<dbReference type="InterPro" id="IPR023867">
    <property type="entry name" value="Sulphatase_maturase_rSAM"/>
</dbReference>
<dbReference type="InterPro" id="IPR023885">
    <property type="entry name" value="4Fe4S-binding_SPASM_dom"/>
</dbReference>
<evidence type="ECO:0000256" key="4">
    <source>
        <dbReference type="ARBA" id="ARBA00022723"/>
    </source>
</evidence>
<dbReference type="Pfam" id="PF13186">
    <property type="entry name" value="SPASM"/>
    <property type="match status" value="1"/>
</dbReference>
<dbReference type="PROSITE" id="PS01305">
    <property type="entry name" value="MOAA_NIFB_PQQE"/>
    <property type="match status" value="1"/>
</dbReference>
<organism evidence="8 9">
    <name type="scientific">Thermoanaerobacter uzonensis DSM 18761</name>
    <dbReference type="NCBI Taxonomy" id="1123369"/>
    <lineage>
        <taxon>Bacteria</taxon>
        <taxon>Bacillati</taxon>
        <taxon>Bacillota</taxon>
        <taxon>Clostridia</taxon>
        <taxon>Thermoanaerobacterales</taxon>
        <taxon>Thermoanaerobacteraceae</taxon>
        <taxon>Thermoanaerobacter</taxon>
    </lineage>
</organism>
<evidence type="ECO:0000256" key="3">
    <source>
        <dbReference type="ARBA" id="ARBA00022691"/>
    </source>
</evidence>
<dbReference type="PROSITE" id="PS51918">
    <property type="entry name" value="RADICAL_SAM"/>
    <property type="match status" value="1"/>
</dbReference>
<dbReference type="SUPFAM" id="SSF102114">
    <property type="entry name" value="Radical SAM enzymes"/>
    <property type="match status" value="1"/>
</dbReference>
<name>A0A1M4YRK6_9THEO</name>
<dbReference type="RefSeq" id="WP_072969090.1">
    <property type="nucleotide sequence ID" value="NZ_FQUR01000014.1"/>
</dbReference>
<sequence>MYLSRIDSFVDLNNRLLFNVANMELFSLKEEFVNVLGKISEEKTLTEKEKEIWEKIKNTCKPNDDFYTKEPSTSTITSIKLIVSNDCNLRCSYCYASYGSYGKKRKVMKPEEAVNLSKEIANKFPNLSAILFFGGEPLLAVDAIETICMGFKDKKVNFLMETNGTIYSERIHKLIEEYNIKVTVSIDGPEFINDVHRKYPDGRGTYTTIVTNVKKLNRNKENVGFIQATYTKQAYEKLSKTEIIEHLKNEVGIQRISVFNVVTNDKNLKVPHDDENGLDRIDDEVEKFFSDIFEEKYNYNISLNTITNSILSQRRYSYFCNAGINQITIDSDGDIWPCPLYISRGNYKIGNIYDDIYAINSGFKRISEMLQSVNKETHEDCRNCVASFWCTKCPAKSLIEKGKLIIDKEDCDKNIKLTELVLTKLFQIMRNGRFEEFLNKYKEFYSREMI</sequence>
<dbReference type="SFLD" id="SFLDG01067">
    <property type="entry name" value="SPASM/twitch_domain_containing"/>
    <property type="match status" value="1"/>
</dbReference>
<dbReference type="PANTHER" id="PTHR43273:SF8">
    <property type="entry name" value="RADICAL SAM DOMAIN PROTEIN"/>
    <property type="match status" value="1"/>
</dbReference>
<dbReference type="CDD" id="cd01335">
    <property type="entry name" value="Radical_SAM"/>
    <property type="match status" value="1"/>
</dbReference>
<evidence type="ECO:0000256" key="6">
    <source>
        <dbReference type="ARBA" id="ARBA00023014"/>
    </source>
</evidence>
<protein>
    <recommendedName>
        <fullName evidence="7">Radical SAM core domain-containing protein</fullName>
    </recommendedName>
</protein>
<dbReference type="InterPro" id="IPR000385">
    <property type="entry name" value="MoaA_NifB_PqqE_Fe-S-bd_CS"/>
</dbReference>